<dbReference type="EMBL" id="FWZT01000002">
    <property type="protein sequence ID" value="SME97727.1"/>
    <property type="molecule type" value="Genomic_DNA"/>
</dbReference>
<keyword evidence="2" id="KW-1185">Reference proteome</keyword>
<protein>
    <submittedName>
        <fullName evidence="1">Uncharacterized protein</fullName>
    </submittedName>
</protein>
<proteinExistence type="predicted"/>
<reference evidence="2" key="1">
    <citation type="submission" date="2017-04" db="EMBL/GenBank/DDBJ databases">
        <authorList>
            <person name="Varghese N."/>
            <person name="Submissions S."/>
        </authorList>
    </citation>
    <scope>NUCLEOTIDE SEQUENCE [LARGE SCALE GENOMIC DNA]</scope>
    <source>
        <strain evidence="2">RKEM611</strain>
    </source>
</reference>
<sequence length="37" mass="4411">MLRVLSWILVPSQVEFFWLGNKERAMRQYVLATVISE</sequence>
<dbReference type="Proteomes" id="UP000192907">
    <property type="component" value="Unassembled WGS sequence"/>
</dbReference>
<evidence type="ECO:0000313" key="1">
    <source>
        <dbReference type="EMBL" id="SME97727.1"/>
    </source>
</evidence>
<name>A0A1Y6B7Y8_9BACT</name>
<accession>A0A1Y6B7Y8</accession>
<organism evidence="1 2">
    <name type="scientific">Pseudobacteriovorax antillogorgiicola</name>
    <dbReference type="NCBI Taxonomy" id="1513793"/>
    <lineage>
        <taxon>Bacteria</taxon>
        <taxon>Pseudomonadati</taxon>
        <taxon>Bdellovibrionota</taxon>
        <taxon>Oligoflexia</taxon>
        <taxon>Oligoflexales</taxon>
        <taxon>Pseudobacteriovoracaceae</taxon>
        <taxon>Pseudobacteriovorax</taxon>
    </lineage>
</organism>
<gene>
    <name evidence="1" type="ORF">SAMN06296036_102380</name>
</gene>
<dbReference type="AlphaFoldDB" id="A0A1Y6B7Y8"/>
<evidence type="ECO:0000313" key="2">
    <source>
        <dbReference type="Proteomes" id="UP000192907"/>
    </source>
</evidence>